<feature type="non-terminal residue" evidence="1">
    <location>
        <position position="27"/>
    </location>
</feature>
<evidence type="ECO:0000313" key="1">
    <source>
        <dbReference type="EMBL" id="KKK62697.1"/>
    </source>
</evidence>
<proteinExistence type="predicted"/>
<organism evidence="1">
    <name type="scientific">marine sediment metagenome</name>
    <dbReference type="NCBI Taxonomy" id="412755"/>
    <lineage>
        <taxon>unclassified sequences</taxon>
        <taxon>metagenomes</taxon>
        <taxon>ecological metagenomes</taxon>
    </lineage>
</organism>
<name>A0A0F8X0Q1_9ZZZZ</name>
<dbReference type="AlphaFoldDB" id="A0A0F8X0Q1"/>
<dbReference type="EMBL" id="LAZR01061873">
    <property type="protein sequence ID" value="KKK62697.1"/>
    <property type="molecule type" value="Genomic_DNA"/>
</dbReference>
<protein>
    <submittedName>
        <fullName evidence="1">Uncharacterized protein</fullName>
    </submittedName>
</protein>
<comment type="caution">
    <text evidence="1">The sequence shown here is derived from an EMBL/GenBank/DDBJ whole genome shotgun (WGS) entry which is preliminary data.</text>
</comment>
<accession>A0A0F8X0Q1</accession>
<reference evidence="1" key="1">
    <citation type="journal article" date="2015" name="Nature">
        <title>Complex archaea that bridge the gap between prokaryotes and eukaryotes.</title>
        <authorList>
            <person name="Spang A."/>
            <person name="Saw J.H."/>
            <person name="Jorgensen S.L."/>
            <person name="Zaremba-Niedzwiedzka K."/>
            <person name="Martijn J."/>
            <person name="Lind A.E."/>
            <person name="van Eijk R."/>
            <person name="Schleper C."/>
            <person name="Guy L."/>
            <person name="Ettema T.J."/>
        </authorList>
    </citation>
    <scope>NUCLEOTIDE SEQUENCE</scope>
</reference>
<gene>
    <name evidence="1" type="ORF">LCGC14_3001720</name>
</gene>
<sequence length="27" mass="3024">MAEEITKVRAPELTGGYWVNSEPLTMT</sequence>